<dbReference type="OrthoDB" id="5349247at2"/>
<evidence type="ECO:0000256" key="5">
    <source>
        <dbReference type="ARBA" id="ARBA00022764"/>
    </source>
</evidence>
<dbReference type="UniPathway" id="UPA00286"/>
<proteinExistence type="predicted"/>
<dbReference type="GO" id="GO:0042121">
    <property type="term" value="P:alginic acid biosynthetic process"/>
    <property type="evidence" value="ECO:0007669"/>
    <property type="project" value="UniProtKB-UniPathway"/>
</dbReference>
<evidence type="ECO:0000313" key="10">
    <source>
        <dbReference type="Proteomes" id="UP000256405"/>
    </source>
</evidence>
<dbReference type="EMBL" id="QUNF01000004">
    <property type="protein sequence ID" value="REG91509.1"/>
    <property type="molecule type" value="Genomic_DNA"/>
</dbReference>
<keyword evidence="10" id="KW-1185">Reference proteome</keyword>
<dbReference type="Pfam" id="PF16822">
    <property type="entry name" value="ALGX"/>
    <property type="match status" value="1"/>
</dbReference>
<evidence type="ECO:0000313" key="9">
    <source>
        <dbReference type="EMBL" id="REG91509.1"/>
    </source>
</evidence>
<keyword evidence="7" id="KW-0472">Membrane</keyword>
<keyword evidence="3 9" id="KW-0808">Transferase</keyword>
<comment type="caution">
    <text evidence="9">The sequence shown here is derived from an EMBL/GenBank/DDBJ whole genome shotgun (WGS) entry which is preliminary data.</text>
</comment>
<evidence type="ECO:0000256" key="3">
    <source>
        <dbReference type="ARBA" id="ARBA00022679"/>
    </source>
</evidence>
<keyword evidence="4" id="KW-0732">Signal</keyword>
<keyword evidence="5" id="KW-0574">Periplasm</keyword>
<feature type="transmembrane region" description="Helical" evidence="7">
    <location>
        <begin position="6"/>
        <end position="26"/>
    </location>
</feature>
<comment type="subcellular location">
    <subcellularLocation>
        <location evidence="1">Periplasm</location>
    </subcellularLocation>
</comment>
<keyword evidence="7" id="KW-1133">Transmembrane helix</keyword>
<dbReference type="GO" id="GO:0016740">
    <property type="term" value="F:transferase activity"/>
    <property type="evidence" value="ECO:0007669"/>
    <property type="project" value="UniProtKB-KW"/>
</dbReference>
<evidence type="ECO:0000256" key="4">
    <source>
        <dbReference type="ARBA" id="ARBA00022729"/>
    </source>
</evidence>
<name>A0A3E0E2F1_9BACT</name>
<dbReference type="RefSeq" id="WP_086540682.1">
    <property type="nucleotide sequence ID" value="NZ_MSSW01000010.1"/>
</dbReference>
<feature type="domain" description="AlgX/AlgJ SGNH hydrolase-like" evidence="8">
    <location>
        <begin position="233"/>
        <end position="339"/>
    </location>
</feature>
<keyword evidence="9" id="KW-0378">Hydrolase</keyword>
<dbReference type="GO" id="GO:0042597">
    <property type="term" value="C:periplasmic space"/>
    <property type="evidence" value="ECO:0007669"/>
    <property type="project" value="UniProtKB-SubCell"/>
</dbReference>
<keyword evidence="6" id="KW-0016">Alginate biosynthesis</keyword>
<organism evidence="9 10">
    <name type="scientific">Algoriphagus antarcticus</name>
    <dbReference type="NCBI Taxonomy" id="238540"/>
    <lineage>
        <taxon>Bacteria</taxon>
        <taxon>Pseudomonadati</taxon>
        <taxon>Bacteroidota</taxon>
        <taxon>Cytophagia</taxon>
        <taxon>Cytophagales</taxon>
        <taxon>Cyclobacteriaceae</taxon>
        <taxon>Algoriphagus</taxon>
    </lineage>
</organism>
<evidence type="ECO:0000256" key="1">
    <source>
        <dbReference type="ARBA" id="ARBA00004418"/>
    </source>
</evidence>
<evidence type="ECO:0000256" key="7">
    <source>
        <dbReference type="SAM" id="Phobius"/>
    </source>
</evidence>
<sequence length="341" mass="39602">MKRFFIKLLALAIPFGILLIITYLNYESEKGDLIRIGYIPNSFPDYRNKFESELSRKISFDKLSSDSINREYDVLTIGDSFSEQGAAGYQNYLASIYGKSVLHLDNSLHSNPFQVLISLKNGGFFEEFKIKNVILEVVERHFIENFMQLKIDSSINYKSFNPVLKNNLGGEEMSQLSNRILKFPYYAINRKLYPKELVSLVYARKLKNKPFSVAENTLYFYHLDVANIALNNSMDKLQNINNVLNDFNNKLENSGVNLIVFPVPDKYHFYKDDLEDTDGFVKPLLFSNYAKLNKEYAFLDLLDAQENQEFNILDFYYYDDSHWSPEGSKVVAEQLVELVEN</sequence>
<protein>
    <submittedName>
        <fullName evidence="9">Acetyltransferase AlgX (SGNH hydrolase-like protein)</fullName>
    </submittedName>
</protein>
<dbReference type="InterPro" id="IPR031811">
    <property type="entry name" value="ALGX/ALGJ_SGNH-like"/>
</dbReference>
<dbReference type="AlphaFoldDB" id="A0A3E0E2F1"/>
<reference evidence="9 10" key="1">
    <citation type="submission" date="2018-08" db="EMBL/GenBank/DDBJ databases">
        <title>Genomic Encyclopedia of Archaeal and Bacterial Type Strains, Phase II (KMG-II): from individual species to whole genera.</title>
        <authorList>
            <person name="Goeker M."/>
        </authorList>
    </citation>
    <scope>NUCLEOTIDE SEQUENCE [LARGE SCALE GENOMIC DNA]</scope>
    <source>
        <strain evidence="9 10">DSM 15986</strain>
    </source>
</reference>
<evidence type="ECO:0000259" key="8">
    <source>
        <dbReference type="Pfam" id="PF16822"/>
    </source>
</evidence>
<evidence type="ECO:0000256" key="6">
    <source>
        <dbReference type="ARBA" id="ARBA00022841"/>
    </source>
</evidence>
<evidence type="ECO:0000256" key="2">
    <source>
        <dbReference type="ARBA" id="ARBA00005182"/>
    </source>
</evidence>
<accession>A0A3E0E2F1</accession>
<comment type="pathway">
    <text evidence="2">Glycan biosynthesis; alginate biosynthesis.</text>
</comment>
<gene>
    <name evidence="9" type="ORF">C8N25_104123</name>
</gene>
<dbReference type="Proteomes" id="UP000256405">
    <property type="component" value="Unassembled WGS sequence"/>
</dbReference>
<dbReference type="GO" id="GO:0016787">
    <property type="term" value="F:hydrolase activity"/>
    <property type="evidence" value="ECO:0007669"/>
    <property type="project" value="UniProtKB-KW"/>
</dbReference>
<keyword evidence="7" id="KW-0812">Transmembrane</keyword>